<dbReference type="PANTHER" id="PTHR42798">
    <property type="entry name" value="LIPOPROTEIN-RELEASING SYSTEM ATP-BINDING PROTEIN LOLD"/>
    <property type="match status" value="1"/>
</dbReference>
<dbReference type="PROSITE" id="PS50893">
    <property type="entry name" value="ABC_TRANSPORTER_2"/>
    <property type="match status" value="1"/>
</dbReference>
<proteinExistence type="inferred from homology"/>
<name>A0A483CRQ5_9EURY</name>
<evidence type="ECO:0000313" key="6">
    <source>
        <dbReference type="EMBL" id="TAJ45813.1"/>
    </source>
</evidence>
<keyword evidence="2" id="KW-0813">Transport</keyword>
<comment type="caution">
    <text evidence="6">The sequence shown here is derived from an EMBL/GenBank/DDBJ whole genome shotgun (WGS) entry which is preliminary data.</text>
</comment>
<dbReference type="CDD" id="cd03255">
    <property type="entry name" value="ABC_MJ0796_LolCDE_FtsE"/>
    <property type="match status" value="1"/>
</dbReference>
<dbReference type="PROSITE" id="PS00211">
    <property type="entry name" value="ABC_TRANSPORTER_1"/>
    <property type="match status" value="1"/>
</dbReference>
<feature type="domain" description="ABC transporter" evidence="5">
    <location>
        <begin position="8"/>
        <end position="225"/>
    </location>
</feature>
<evidence type="ECO:0000259" key="5">
    <source>
        <dbReference type="PROSITE" id="PS50893"/>
    </source>
</evidence>
<dbReference type="InterPro" id="IPR027417">
    <property type="entry name" value="P-loop_NTPase"/>
</dbReference>
<evidence type="ECO:0000256" key="3">
    <source>
        <dbReference type="ARBA" id="ARBA00022741"/>
    </source>
</evidence>
<protein>
    <submittedName>
        <fullName evidence="6">Lipoprotein-releasing system ATP-binding protein LolD</fullName>
    </submittedName>
</protein>
<keyword evidence="6" id="KW-0449">Lipoprotein</keyword>
<accession>A0A483CRQ5</accession>
<keyword evidence="7" id="KW-1185">Reference proteome</keyword>
<reference evidence="6 7" key="1">
    <citation type="submission" date="2017-11" db="EMBL/GenBank/DDBJ databases">
        <title>Isolation and Characterization of Methanofollis Species from Methane Seep Offshore SW Taiwan.</title>
        <authorList>
            <person name="Teng N.-H."/>
            <person name="Lai M.-C."/>
            <person name="Chen S.-C."/>
        </authorList>
    </citation>
    <scope>NUCLEOTIDE SEQUENCE [LARGE SCALE GENOMIC DNA]</scope>
    <source>
        <strain evidence="6 7">FWC-SCC2</strain>
    </source>
</reference>
<dbReference type="AlphaFoldDB" id="A0A483CRQ5"/>
<evidence type="ECO:0000313" key="7">
    <source>
        <dbReference type="Proteomes" id="UP000292580"/>
    </source>
</evidence>
<gene>
    <name evidence="6" type="ORF">CUJ86_03645</name>
</gene>
<dbReference type="SMART" id="SM00382">
    <property type="entry name" value="AAA"/>
    <property type="match status" value="1"/>
</dbReference>
<dbReference type="InterPro" id="IPR003439">
    <property type="entry name" value="ABC_transporter-like_ATP-bd"/>
</dbReference>
<evidence type="ECO:0000256" key="1">
    <source>
        <dbReference type="ARBA" id="ARBA00005417"/>
    </source>
</evidence>
<comment type="similarity">
    <text evidence="1">Belongs to the ABC transporter superfamily.</text>
</comment>
<dbReference type="InterPro" id="IPR003593">
    <property type="entry name" value="AAA+_ATPase"/>
</dbReference>
<dbReference type="PANTHER" id="PTHR42798:SF6">
    <property type="entry name" value="CELL DIVISION ATP-BINDING PROTEIN FTSE"/>
    <property type="match status" value="1"/>
</dbReference>
<dbReference type="FunFam" id="3.40.50.300:FF:000032">
    <property type="entry name" value="Export ABC transporter ATP-binding protein"/>
    <property type="match status" value="1"/>
</dbReference>
<dbReference type="InterPro" id="IPR017871">
    <property type="entry name" value="ABC_transporter-like_CS"/>
</dbReference>
<dbReference type="Proteomes" id="UP000292580">
    <property type="component" value="Unassembled WGS sequence"/>
</dbReference>
<dbReference type="Pfam" id="PF00005">
    <property type="entry name" value="ABC_tran"/>
    <property type="match status" value="1"/>
</dbReference>
<keyword evidence="4 6" id="KW-0067">ATP-binding</keyword>
<dbReference type="Gene3D" id="3.40.50.300">
    <property type="entry name" value="P-loop containing nucleotide triphosphate hydrolases"/>
    <property type="match status" value="1"/>
</dbReference>
<evidence type="ECO:0000256" key="2">
    <source>
        <dbReference type="ARBA" id="ARBA00022448"/>
    </source>
</evidence>
<sequence>MNEQEPIIRFVGVSKVYPLPAGDVVALDNVSLDVEAGEFLAIMGPSGSGKSTLLNLMGCLDTPTAGKLYIKGKDIGSLSDDELTALRRDHIGFIFQQFNLIPLLNVVENVEFPRLLKERRGGCTERCLEILSSVGLERELLTHTPAELSGGQQQRVAIARALINDPEILLADEPTGNLDTKTGTGIMDLLSSMNREGKTIIMVTHDQHVADYARRRIEIVDGRII</sequence>
<dbReference type="EMBL" id="PGCL01000001">
    <property type="protein sequence ID" value="TAJ45813.1"/>
    <property type="molecule type" value="Genomic_DNA"/>
</dbReference>
<organism evidence="6 7">
    <name type="scientific">Methanofollis fontis</name>
    <dbReference type="NCBI Taxonomy" id="2052832"/>
    <lineage>
        <taxon>Archaea</taxon>
        <taxon>Methanobacteriati</taxon>
        <taxon>Methanobacteriota</taxon>
        <taxon>Stenosarchaea group</taxon>
        <taxon>Methanomicrobia</taxon>
        <taxon>Methanomicrobiales</taxon>
        <taxon>Methanomicrobiaceae</taxon>
        <taxon>Methanofollis</taxon>
    </lineage>
</organism>
<dbReference type="InterPro" id="IPR017911">
    <property type="entry name" value="MacB-like_ATP-bd"/>
</dbReference>
<dbReference type="GO" id="GO:0022857">
    <property type="term" value="F:transmembrane transporter activity"/>
    <property type="evidence" value="ECO:0007669"/>
    <property type="project" value="UniProtKB-ARBA"/>
</dbReference>
<dbReference type="SUPFAM" id="SSF52540">
    <property type="entry name" value="P-loop containing nucleoside triphosphate hydrolases"/>
    <property type="match status" value="1"/>
</dbReference>
<evidence type="ECO:0000256" key="4">
    <source>
        <dbReference type="ARBA" id="ARBA00022840"/>
    </source>
</evidence>
<dbReference type="GO" id="GO:0005524">
    <property type="term" value="F:ATP binding"/>
    <property type="evidence" value="ECO:0007669"/>
    <property type="project" value="UniProtKB-KW"/>
</dbReference>
<dbReference type="OrthoDB" id="31298at2157"/>
<keyword evidence="3" id="KW-0547">Nucleotide-binding</keyword>
<dbReference type="RefSeq" id="WP_130646176.1">
    <property type="nucleotide sequence ID" value="NZ_PGCL01000001.1"/>
</dbReference>
<dbReference type="GO" id="GO:0098796">
    <property type="term" value="C:membrane protein complex"/>
    <property type="evidence" value="ECO:0007669"/>
    <property type="project" value="UniProtKB-ARBA"/>
</dbReference>
<dbReference type="GO" id="GO:0016887">
    <property type="term" value="F:ATP hydrolysis activity"/>
    <property type="evidence" value="ECO:0007669"/>
    <property type="project" value="InterPro"/>
</dbReference>